<reference evidence="2" key="1">
    <citation type="journal article" date="2022" name="bioRxiv">
        <title>Sequencing and chromosome-scale assembly of the giantPleurodeles waltlgenome.</title>
        <authorList>
            <person name="Brown T."/>
            <person name="Elewa A."/>
            <person name="Iarovenko S."/>
            <person name="Subramanian E."/>
            <person name="Araus A.J."/>
            <person name="Petzold A."/>
            <person name="Susuki M."/>
            <person name="Suzuki K.-i.T."/>
            <person name="Hayashi T."/>
            <person name="Toyoda A."/>
            <person name="Oliveira C."/>
            <person name="Osipova E."/>
            <person name="Leigh N.D."/>
            <person name="Simon A."/>
            <person name="Yun M.H."/>
        </authorList>
    </citation>
    <scope>NUCLEOTIDE SEQUENCE</scope>
    <source>
        <strain evidence="2">20211129_DDA</strain>
        <tissue evidence="2">Liver</tissue>
    </source>
</reference>
<evidence type="ECO:0000313" key="2">
    <source>
        <dbReference type="EMBL" id="KAJ1143486.1"/>
    </source>
</evidence>
<organism evidence="2 3">
    <name type="scientific">Pleurodeles waltl</name>
    <name type="common">Iberian ribbed newt</name>
    <dbReference type="NCBI Taxonomy" id="8319"/>
    <lineage>
        <taxon>Eukaryota</taxon>
        <taxon>Metazoa</taxon>
        <taxon>Chordata</taxon>
        <taxon>Craniata</taxon>
        <taxon>Vertebrata</taxon>
        <taxon>Euteleostomi</taxon>
        <taxon>Amphibia</taxon>
        <taxon>Batrachia</taxon>
        <taxon>Caudata</taxon>
        <taxon>Salamandroidea</taxon>
        <taxon>Salamandridae</taxon>
        <taxon>Pleurodelinae</taxon>
        <taxon>Pleurodeles</taxon>
    </lineage>
</organism>
<evidence type="ECO:0000313" key="3">
    <source>
        <dbReference type="Proteomes" id="UP001066276"/>
    </source>
</evidence>
<name>A0AAV7QW23_PLEWA</name>
<comment type="caution">
    <text evidence="2">The sequence shown here is derived from an EMBL/GenBank/DDBJ whole genome shotgun (WGS) entry which is preliminary data.</text>
</comment>
<dbReference type="EMBL" id="JANPWB010000010">
    <property type="protein sequence ID" value="KAJ1143486.1"/>
    <property type="molecule type" value="Genomic_DNA"/>
</dbReference>
<feature type="compositionally biased region" description="Low complexity" evidence="1">
    <location>
        <begin position="29"/>
        <end position="39"/>
    </location>
</feature>
<keyword evidence="3" id="KW-1185">Reference proteome</keyword>
<gene>
    <name evidence="2" type="ORF">NDU88_009794</name>
</gene>
<accession>A0AAV7QW23</accession>
<sequence length="86" mass="9213">MVNAKPGPRPRERCYAVGEGHRSHRRPAALRPASPPSSATLGPSSGTPLTTQPKVHRGNDHLTTATQPLQARRRAPGQAGEEECDE</sequence>
<protein>
    <submittedName>
        <fullName evidence="2">Uncharacterized protein</fullName>
    </submittedName>
</protein>
<proteinExistence type="predicted"/>
<feature type="region of interest" description="Disordered" evidence="1">
    <location>
        <begin position="1"/>
        <end position="86"/>
    </location>
</feature>
<dbReference type="Proteomes" id="UP001066276">
    <property type="component" value="Chromosome 6"/>
</dbReference>
<dbReference type="AlphaFoldDB" id="A0AAV7QW23"/>
<feature type="compositionally biased region" description="Polar residues" evidence="1">
    <location>
        <begin position="40"/>
        <end position="53"/>
    </location>
</feature>
<evidence type="ECO:0000256" key="1">
    <source>
        <dbReference type="SAM" id="MobiDB-lite"/>
    </source>
</evidence>